<dbReference type="Gene3D" id="1.20.1280.50">
    <property type="match status" value="1"/>
</dbReference>
<dbReference type="PROSITE" id="PS50181">
    <property type="entry name" value="FBOX"/>
    <property type="match status" value="1"/>
</dbReference>
<reference evidence="2 3" key="1">
    <citation type="journal article" date="2005" name="PLoS Biol.">
        <title>The genomes of Oryza sativa: a history of duplications.</title>
        <authorList>
            <person name="Yu J."/>
            <person name="Wang J."/>
            <person name="Lin W."/>
            <person name="Li S."/>
            <person name="Li H."/>
            <person name="Zhou J."/>
            <person name="Ni P."/>
            <person name="Dong W."/>
            <person name="Hu S."/>
            <person name="Zeng C."/>
            <person name="Zhang J."/>
            <person name="Zhang Y."/>
            <person name="Li R."/>
            <person name="Xu Z."/>
            <person name="Li S."/>
            <person name="Li X."/>
            <person name="Zheng H."/>
            <person name="Cong L."/>
            <person name="Lin L."/>
            <person name="Yin J."/>
            <person name="Geng J."/>
            <person name="Li G."/>
            <person name="Shi J."/>
            <person name="Liu J."/>
            <person name="Lv H."/>
            <person name="Li J."/>
            <person name="Wang J."/>
            <person name="Deng Y."/>
            <person name="Ran L."/>
            <person name="Shi X."/>
            <person name="Wang X."/>
            <person name="Wu Q."/>
            <person name="Li C."/>
            <person name="Ren X."/>
            <person name="Wang J."/>
            <person name="Wang X."/>
            <person name="Li D."/>
            <person name="Liu D."/>
            <person name="Zhang X."/>
            <person name="Ji Z."/>
            <person name="Zhao W."/>
            <person name="Sun Y."/>
            <person name="Zhang Z."/>
            <person name="Bao J."/>
            <person name="Han Y."/>
            <person name="Dong L."/>
            <person name="Ji J."/>
            <person name="Chen P."/>
            <person name="Wu S."/>
            <person name="Liu J."/>
            <person name="Xiao Y."/>
            <person name="Bu D."/>
            <person name="Tan J."/>
            <person name="Yang L."/>
            <person name="Ye C."/>
            <person name="Zhang J."/>
            <person name="Xu J."/>
            <person name="Zhou Y."/>
            <person name="Yu Y."/>
            <person name="Zhang B."/>
            <person name="Zhuang S."/>
            <person name="Wei H."/>
            <person name="Liu B."/>
            <person name="Lei M."/>
            <person name="Yu H."/>
            <person name="Li Y."/>
            <person name="Xu H."/>
            <person name="Wei S."/>
            <person name="He X."/>
            <person name="Fang L."/>
            <person name="Zhang Z."/>
            <person name="Zhang Y."/>
            <person name="Huang X."/>
            <person name="Su Z."/>
            <person name="Tong W."/>
            <person name="Li J."/>
            <person name="Tong Z."/>
            <person name="Li S."/>
            <person name="Ye J."/>
            <person name="Wang L."/>
            <person name="Fang L."/>
            <person name="Lei T."/>
            <person name="Chen C."/>
            <person name="Chen H."/>
            <person name="Xu Z."/>
            <person name="Li H."/>
            <person name="Huang H."/>
            <person name="Zhang F."/>
            <person name="Xu H."/>
            <person name="Li N."/>
            <person name="Zhao C."/>
            <person name="Li S."/>
            <person name="Dong L."/>
            <person name="Huang Y."/>
            <person name="Li L."/>
            <person name="Xi Y."/>
            <person name="Qi Q."/>
            <person name="Li W."/>
            <person name="Zhang B."/>
            <person name="Hu W."/>
            <person name="Zhang Y."/>
            <person name="Tian X."/>
            <person name="Jiao Y."/>
            <person name="Liang X."/>
            <person name="Jin J."/>
            <person name="Gao L."/>
            <person name="Zheng W."/>
            <person name="Hao B."/>
            <person name="Liu S."/>
            <person name="Wang W."/>
            <person name="Yuan L."/>
            <person name="Cao M."/>
            <person name="McDermott J."/>
            <person name="Samudrala R."/>
            <person name="Wang J."/>
            <person name="Wong G.K."/>
            <person name="Yang H."/>
        </authorList>
    </citation>
    <scope>NUCLEOTIDE SEQUENCE [LARGE SCALE GENOMIC DNA]</scope>
    <source>
        <strain evidence="3">cv. 93-11</strain>
    </source>
</reference>
<dbReference type="SUPFAM" id="SSF81383">
    <property type="entry name" value="F-box domain"/>
    <property type="match status" value="1"/>
</dbReference>
<accession>A2XQQ6</accession>
<dbReference type="Pfam" id="PF08268">
    <property type="entry name" value="FBA_3"/>
    <property type="match status" value="1"/>
</dbReference>
<sequence>MAKRARLLSAAAGPVLPDELVWEILARLPARGLLRCHAVCRDWRRLATSADFLLAHHRHQPPRPLVFGCARWRSGAAADADAAVDSVDLIRHPAERRRVLGFSDYRQHQSFKIHSSCDGLLLFVSGRAFYICNPATRQVTPVPALTGGGSQVTLYPHPSSGDGEYRVLKWKYPDAVCILAVGSSEKPRRIGLPEAFLPPVFWIDEIGFLPPVLLHGCLHWHLRKPEDAILVFDTVAESFRWMVSPNVDGYGAHLVEIDGGMLGIGIVTQGMAKLWVLQDYETEVWSLRYHVKLPVARMRSIAREGFFSWKIVCHRGEILVYIQSSVFLFLCDTKGNLREKIHLDNMLPCAMRHCLKESLVNHAFFGRHGGAHVGQPQFFLWSVAYAGAAPSLFCLPLQVCRLFKPIPICK</sequence>
<protein>
    <recommendedName>
        <fullName evidence="1">F-box domain-containing protein</fullName>
    </recommendedName>
</protein>
<dbReference type="STRING" id="39946.A2XQQ6"/>
<dbReference type="Proteomes" id="UP000007015">
    <property type="component" value="Chromosome 4"/>
</dbReference>
<dbReference type="CDD" id="cd22157">
    <property type="entry name" value="F-box_AtFBW1-like"/>
    <property type="match status" value="1"/>
</dbReference>
<dbReference type="PANTHER" id="PTHR31672">
    <property type="entry name" value="BNACNNG10540D PROTEIN"/>
    <property type="match status" value="1"/>
</dbReference>
<dbReference type="Pfam" id="PF12937">
    <property type="entry name" value="F-box-like"/>
    <property type="match status" value="1"/>
</dbReference>
<name>A2XQQ6_ORYSI</name>
<gene>
    <name evidence="2" type="ORF">OsI_14975</name>
</gene>
<dbReference type="NCBIfam" id="TIGR01640">
    <property type="entry name" value="F_box_assoc_1"/>
    <property type="match status" value="1"/>
</dbReference>
<dbReference type="InterPro" id="IPR050796">
    <property type="entry name" value="SCF_F-box_component"/>
</dbReference>
<dbReference type="InterPro" id="IPR017451">
    <property type="entry name" value="F-box-assoc_interact_dom"/>
</dbReference>
<evidence type="ECO:0000313" key="2">
    <source>
        <dbReference type="EMBL" id="EAY93166.1"/>
    </source>
</evidence>
<dbReference type="AlphaFoldDB" id="A2XQQ6"/>
<feature type="domain" description="F-box" evidence="1">
    <location>
        <begin position="16"/>
        <end position="57"/>
    </location>
</feature>
<keyword evidence="3" id="KW-1185">Reference proteome</keyword>
<dbReference type="InterPro" id="IPR001810">
    <property type="entry name" value="F-box_dom"/>
</dbReference>
<dbReference type="InterPro" id="IPR036047">
    <property type="entry name" value="F-box-like_dom_sf"/>
</dbReference>
<dbReference type="OMA" id="KIVCHRG"/>
<dbReference type="Gramene" id="BGIOSGA015953-TA">
    <property type="protein sequence ID" value="BGIOSGA015953-PA"/>
    <property type="gene ID" value="BGIOSGA015953"/>
</dbReference>
<proteinExistence type="predicted"/>
<dbReference type="HOGENOM" id="CLU_032609_0_0_1"/>
<dbReference type="SMART" id="SM00256">
    <property type="entry name" value="FBOX"/>
    <property type="match status" value="1"/>
</dbReference>
<dbReference type="EMBL" id="CM000129">
    <property type="protein sequence ID" value="EAY93166.1"/>
    <property type="molecule type" value="Genomic_DNA"/>
</dbReference>
<evidence type="ECO:0000313" key="3">
    <source>
        <dbReference type="Proteomes" id="UP000007015"/>
    </source>
</evidence>
<organism evidence="2 3">
    <name type="scientific">Oryza sativa subsp. indica</name>
    <name type="common">Rice</name>
    <dbReference type="NCBI Taxonomy" id="39946"/>
    <lineage>
        <taxon>Eukaryota</taxon>
        <taxon>Viridiplantae</taxon>
        <taxon>Streptophyta</taxon>
        <taxon>Embryophyta</taxon>
        <taxon>Tracheophyta</taxon>
        <taxon>Spermatophyta</taxon>
        <taxon>Magnoliopsida</taxon>
        <taxon>Liliopsida</taxon>
        <taxon>Poales</taxon>
        <taxon>Poaceae</taxon>
        <taxon>BOP clade</taxon>
        <taxon>Oryzoideae</taxon>
        <taxon>Oryzeae</taxon>
        <taxon>Oryzinae</taxon>
        <taxon>Oryza</taxon>
        <taxon>Oryza sativa</taxon>
    </lineage>
</organism>
<dbReference type="InterPro" id="IPR013187">
    <property type="entry name" value="F-box-assoc_dom_typ3"/>
</dbReference>
<dbReference type="PANTHER" id="PTHR31672:SF2">
    <property type="entry name" value="F-BOX DOMAIN-CONTAINING PROTEIN"/>
    <property type="match status" value="1"/>
</dbReference>
<evidence type="ECO:0000259" key="1">
    <source>
        <dbReference type="PROSITE" id="PS50181"/>
    </source>
</evidence>